<dbReference type="Pfam" id="PF13868">
    <property type="entry name" value="TPH"/>
    <property type="match status" value="1"/>
</dbReference>
<dbReference type="Proteomes" id="UP000708208">
    <property type="component" value="Unassembled WGS sequence"/>
</dbReference>
<evidence type="ECO:0000256" key="7">
    <source>
        <dbReference type="SAM" id="Coils"/>
    </source>
</evidence>
<dbReference type="GO" id="GO:0005929">
    <property type="term" value="C:cilium"/>
    <property type="evidence" value="ECO:0007669"/>
    <property type="project" value="UniProtKB-SubCell"/>
</dbReference>
<dbReference type="OrthoDB" id="75950at2759"/>
<evidence type="ECO:0000259" key="8">
    <source>
        <dbReference type="Pfam" id="PF13868"/>
    </source>
</evidence>
<comment type="similarity">
    <text evidence="5">Belongs to the CFAP53 family.</text>
</comment>
<feature type="coiled-coil region" evidence="7">
    <location>
        <begin position="396"/>
        <end position="448"/>
    </location>
</feature>
<dbReference type="PANTHER" id="PTHR31183:SF1">
    <property type="entry name" value="CILIA- AND FLAGELLA-ASSOCIATED PROTEIN 53"/>
    <property type="match status" value="1"/>
</dbReference>
<evidence type="ECO:0000256" key="1">
    <source>
        <dbReference type="ARBA" id="ARBA00004138"/>
    </source>
</evidence>
<comment type="subcellular location">
    <subcellularLocation>
        <location evidence="1">Cell projection</location>
        <location evidence="1">Cilium</location>
    </subcellularLocation>
</comment>
<feature type="coiled-coil region" evidence="7">
    <location>
        <begin position="333"/>
        <end position="360"/>
    </location>
</feature>
<feature type="coiled-coil region" evidence="7">
    <location>
        <begin position="247"/>
        <end position="274"/>
    </location>
</feature>
<organism evidence="9 10">
    <name type="scientific">Allacma fusca</name>
    <dbReference type="NCBI Taxonomy" id="39272"/>
    <lineage>
        <taxon>Eukaryota</taxon>
        <taxon>Metazoa</taxon>
        <taxon>Ecdysozoa</taxon>
        <taxon>Arthropoda</taxon>
        <taxon>Hexapoda</taxon>
        <taxon>Collembola</taxon>
        <taxon>Symphypleona</taxon>
        <taxon>Sminthuridae</taxon>
        <taxon>Allacma</taxon>
    </lineage>
</organism>
<dbReference type="InterPro" id="IPR043596">
    <property type="entry name" value="CFAP53/TCHP"/>
</dbReference>
<dbReference type="EMBL" id="CAJVCH010571349">
    <property type="protein sequence ID" value="CAG7837263.1"/>
    <property type="molecule type" value="Genomic_DNA"/>
</dbReference>
<name>A0A8J2LSM0_9HEXA</name>
<dbReference type="InterPro" id="IPR043597">
    <property type="entry name" value="TPH_dom"/>
</dbReference>
<comment type="caution">
    <text evidence="9">The sequence shown here is derived from an EMBL/GenBank/DDBJ whole genome shotgun (WGS) entry which is preliminary data.</text>
</comment>
<evidence type="ECO:0000256" key="3">
    <source>
        <dbReference type="ARBA" id="ARBA00023069"/>
    </source>
</evidence>
<reference evidence="9" key="1">
    <citation type="submission" date="2021-06" db="EMBL/GenBank/DDBJ databases">
        <authorList>
            <person name="Hodson N. C."/>
            <person name="Mongue J. A."/>
            <person name="Jaron S. K."/>
        </authorList>
    </citation>
    <scope>NUCLEOTIDE SEQUENCE</scope>
</reference>
<evidence type="ECO:0000256" key="4">
    <source>
        <dbReference type="ARBA" id="ARBA00023273"/>
    </source>
</evidence>
<keyword evidence="2 7" id="KW-0175">Coiled coil</keyword>
<sequence length="516" mass="62654">MQTSDPCDPSHVVPLPCYKTGPPAKCNHGPDCTLPSQDTLAKAKVPMQKFVKDLKDMAIKTNMENRSHTKKIHELSRFKMEGWLAQNKQDLEERRDRLYMLLEDEDDCYRKEITTNFEGRRANQLEDMRKRVEVLRANREQHHQKIVEEKLDQCFGNQCEQMRSLLSKRMTKEIVQDWGAQIEMKNRLECEQQEEERMWVYLNEQDVKEKEKREEAEKKIRQEAFQRGLVDLDQQIKLKNLRKEEAYKIKLRELAMLQEDLRALEEEKETRIRTKEERFIRAKAHQKDMIETRNYYRDRKIKREEIAAREYLKRAVRDLYLEEEDRNKKKRELMRAMKMYNDYSQRMDCLKNEKEGVVQRIVDEVIEEQHKKTMEFRYREARQRHELHCDVMAGRALQVEDKKKALELEEQEKQKELEVLKQDWKLYLDELEQERLNKEAKKVQYVCDLNGQVRYLTKLKEREFCEQKREEEMCELEERLFKNRLHTTLNQAKLPMSNPARECLRGKPIRQCFRQV</sequence>
<evidence type="ECO:0000256" key="6">
    <source>
        <dbReference type="ARBA" id="ARBA00033773"/>
    </source>
</evidence>
<evidence type="ECO:0000313" key="9">
    <source>
        <dbReference type="EMBL" id="CAG7837263.1"/>
    </source>
</evidence>
<dbReference type="AlphaFoldDB" id="A0A8J2LSM0"/>
<dbReference type="PANTHER" id="PTHR31183">
    <property type="entry name" value="TRICHOPLEIN KERATIN FILAMENT-BINDING PROTEIN FAMILY MEMBER"/>
    <property type="match status" value="1"/>
</dbReference>
<proteinExistence type="inferred from homology"/>
<gene>
    <name evidence="9" type="ORF">AFUS01_LOCUS46404</name>
</gene>
<feature type="domain" description="Trichohyalin-plectin-homology" evidence="8">
    <location>
        <begin position="157"/>
        <end position="485"/>
    </location>
</feature>
<evidence type="ECO:0000313" key="10">
    <source>
        <dbReference type="Proteomes" id="UP000708208"/>
    </source>
</evidence>
<protein>
    <recommendedName>
        <fullName evidence="6">Cilia- and flagella-associated protein 53</fullName>
    </recommendedName>
</protein>
<keyword evidence="4" id="KW-0966">Cell projection</keyword>
<evidence type="ECO:0000256" key="5">
    <source>
        <dbReference type="ARBA" id="ARBA00033747"/>
    </source>
</evidence>
<accession>A0A8J2LSM0</accession>
<keyword evidence="10" id="KW-1185">Reference proteome</keyword>
<keyword evidence="3" id="KW-0969">Cilium</keyword>
<evidence type="ECO:0000256" key="2">
    <source>
        <dbReference type="ARBA" id="ARBA00023054"/>
    </source>
</evidence>